<gene>
    <name evidence="4" type="ORF">AKJ65_03725</name>
</gene>
<evidence type="ECO:0000313" key="5">
    <source>
        <dbReference type="Proteomes" id="UP000070284"/>
    </source>
</evidence>
<reference evidence="4 5" key="1">
    <citation type="journal article" date="2016" name="Sci. Rep.">
        <title>Metabolic traits of an uncultured archaeal lineage -MSBL1- from brine pools of the Red Sea.</title>
        <authorList>
            <person name="Mwirichia R."/>
            <person name="Alam I."/>
            <person name="Rashid M."/>
            <person name="Vinu M."/>
            <person name="Ba-Alawi W."/>
            <person name="Anthony Kamau A."/>
            <person name="Kamanda Ngugi D."/>
            <person name="Goker M."/>
            <person name="Klenk H.P."/>
            <person name="Bajic V."/>
            <person name="Stingl U."/>
        </authorList>
    </citation>
    <scope>NUCLEOTIDE SEQUENCE [LARGE SCALE GENOMIC DNA]</scope>
    <source>
        <strain evidence="4">SCGC-AAA259E19</strain>
    </source>
</reference>
<feature type="domain" description="Ferrous iron transporter FeoA-like" evidence="3">
    <location>
        <begin position="22"/>
        <end position="93"/>
    </location>
</feature>
<keyword evidence="5" id="KW-1185">Reference proteome</keyword>
<organism evidence="4 5">
    <name type="scientific">candidate division MSBL1 archaeon SCGC-AAA259E19</name>
    <dbReference type="NCBI Taxonomy" id="1698264"/>
    <lineage>
        <taxon>Archaea</taxon>
        <taxon>Methanobacteriati</taxon>
        <taxon>Methanobacteriota</taxon>
        <taxon>candidate division MSBL1</taxon>
    </lineage>
</organism>
<evidence type="ECO:0000259" key="3">
    <source>
        <dbReference type="SMART" id="SM00899"/>
    </source>
</evidence>
<dbReference type="Proteomes" id="UP000070284">
    <property type="component" value="Unassembled WGS sequence"/>
</dbReference>
<dbReference type="InterPro" id="IPR038157">
    <property type="entry name" value="FeoA_core_dom"/>
</dbReference>
<name>A0A133UKF2_9EURY</name>
<feature type="region of interest" description="Disordered" evidence="2">
    <location>
        <begin position="1"/>
        <end position="24"/>
    </location>
</feature>
<evidence type="ECO:0000256" key="2">
    <source>
        <dbReference type="SAM" id="MobiDB-lite"/>
    </source>
</evidence>
<dbReference type="InterPro" id="IPR007167">
    <property type="entry name" value="Fe-transptr_FeoA-like"/>
</dbReference>
<dbReference type="InterPro" id="IPR008988">
    <property type="entry name" value="Transcriptional_repressor_C"/>
</dbReference>
<dbReference type="EMBL" id="LHXO01000044">
    <property type="protein sequence ID" value="KXA94692.1"/>
    <property type="molecule type" value="Genomic_DNA"/>
</dbReference>
<comment type="caution">
    <text evidence="4">The sequence shown here is derived from an EMBL/GenBank/DDBJ whole genome shotgun (WGS) entry which is preliminary data.</text>
</comment>
<dbReference type="Pfam" id="PF04023">
    <property type="entry name" value="FeoA"/>
    <property type="match status" value="1"/>
</dbReference>
<dbReference type="Gene3D" id="2.30.30.90">
    <property type="match status" value="1"/>
</dbReference>
<accession>A0A133UKF2</accession>
<dbReference type="AlphaFoldDB" id="A0A133UKF2"/>
<keyword evidence="1" id="KW-0408">Iron</keyword>
<dbReference type="SUPFAM" id="SSF50037">
    <property type="entry name" value="C-terminal domain of transcriptional repressors"/>
    <property type="match status" value="1"/>
</dbReference>
<dbReference type="SMART" id="SM00899">
    <property type="entry name" value="FeoA"/>
    <property type="match status" value="1"/>
</dbReference>
<sequence>MLVQRQGKIMSENGRKGKRKVLPLSESEAGQKYRVLSVPDDQKDVQRLLPLAILPGAIIKVREKSPFSALIISRRDEELALSKDLASKIEVEPHGGRRRRCRSRGGSRR</sequence>
<dbReference type="GO" id="GO:0046914">
    <property type="term" value="F:transition metal ion binding"/>
    <property type="evidence" value="ECO:0007669"/>
    <property type="project" value="InterPro"/>
</dbReference>
<evidence type="ECO:0000313" key="4">
    <source>
        <dbReference type="EMBL" id="KXA94692.1"/>
    </source>
</evidence>
<proteinExistence type="predicted"/>
<protein>
    <recommendedName>
        <fullName evidence="3">Ferrous iron transporter FeoA-like domain-containing protein</fullName>
    </recommendedName>
</protein>
<evidence type="ECO:0000256" key="1">
    <source>
        <dbReference type="ARBA" id="ARBA00023004"/>
    </source>
</evidence>